<dbReference type="Proteomes" id="UP001162060">
    <property type="component" value="Unassembled WGS sequence"/>
</dbReference>
<comment type="caution">
    <text evidence="2">The sequence shown here is derived from an EMBL/GenBank/DDBJ whole genome shotgun (WGS) entry which is preliminary data.</text>
</comment>
<name>A0AAV1T290_9STRA</name>
<feature type="compositionally biased region" description="Low complexity" evidence="1">
    <location>
        <begin position="71"/>
        <end position="81"/>
    </location>
</feature>
<evidence type="ECO:0000313" key="2">
    <source>
        <dbReference type="EMBL" id="CAK7898786.1"/>
    </source>
</evidence>
<reference evidence="2" key="1">
    <citation type="submission" date="2024-01" db="EMBL/GenBank/DDBJ databases">
        <authorList>
            <person name="Webb A."/>
        </authorList>
    </citation>
    <scope>NUCLEOTIDE SEQUENCE</scope>
    <source>
        <strain evidence="2">Pm1</strain>
    </source>
</reference>
<evidence type="ECO:0000313" key="3">
    <source>
        <dbReference type="Proteomes" id="UP001162060"/>
    </source>
</evidence>
<dbReference type="AlphaFoldDB" id="A0AAV1T290"/>
<dbReference type="EMBL" id="CAKLBY020000016">
    <property type="protein sequence ID" value="CAK7898786.1"/>
    <property type="molecule type" value="Genomic_DNA"/>
</dbReference>
<feature type="region of interest" description="Disordered" evidence="1">
    <location>
        <begin position="45"/>
        <end position="81"/>
    </location>
</feature>
<proteinExistence type="predicted"/>
<sequence length="81" mass="8280">MYHIEQDVLTYVARLTHKGAHGEPQGPCGCEQVACCVLVSKSSSNSSVPIRVPASVNEHGDHASSAPCIRTSGASSTTGGG</sequence>
<accession>A0AAV1T290</accession>
<gene>
    <name evidence="2" type="ORF">PM001_LOCUS1734</name>
</gene>
<evidence type="ECO:0000256" key="1">
    <source>
        <dbReference type="SAM" id="MobiDB-lite"/>
    </source>
</evidence>
<organism evidence="2 3">
    <name type="scientific">Peronospora matthiolae</name>
    <dbReference type="NCBI Taxonomy" id="2874970"/>
    <lineage>
        <taxon>Eukaryota</taxon>
        <taxon>Sar</taxon>
        <taxon>Stramenopiles</taxon>
        <taxon>Oomycota</taxon>
        <taxon>Peronosporomycetes</taxon>
        <taxon>Peronosporales</taxon>
        <taxon>Peronosporaceae</taxon>
        <taxon>Peronospora</taxon>
    </lineage>
</organism>
<protein>
    <submittedName>
        <fullName evidence="2">Uncharacterized protein</fullName>
    </submittedName>
</protein>